<evidence type="ECO:0000256" key="5">
    <source>
        <dbReference type="ARBA" id="ARBA00023125"/>
    </source>
</evidence>
<dbReference type="CDD" id="cd00073">
    <property type="entry name" value="H15"/>
    <property type="match status" value="1"/>
</dbReference>
<dbReference type="GO" id="GO:0031492">
    <property type="term" value="F:nucleosomal DNA binding"/>
    <property type="evidence" value="ECO:0007669"/>
    <property type="project" value="TreeGrafter"/>
</dbReference>
<dbReference type="GO" id="GO:0006334">
    <property type="term" value="P:nucleosome assembly"/>
    <property type="evidence" value="ECO:0007669"/>
    <property type="project" value="InterPro"/>
</dbReference>
<dbReference type="SMART" id="SM00526">
    <property type="entry name" value="H15"/>
    <property type="match status" value="1"/>
</dbReference>
<evidence type="ECO:0000259" key="9">
    <source>
        <dbReference type="PROSITE" id="PS51504"/>
    </source>
</evidence>
<dbReference type="InterPro" id="IPR005818">
    <property type="entry name" value="Histone_H1/H5_H15"/>
</dbReference>
<dbReference type="GO" id="GO:0003690">
    <property type="term" value="F:double-stranded DNA binding"/>
    <property type="evidence" value="ECO:0007669"/>
    <property type="project" value="TreeGrafter"/>
</dbReference>
<dbReference type="AlphaFoldDB" id="A0A0B1NZY5"/>
<dbReference type="GO" id="GO:0005634">
    <property type="term" value="C:nucleus"/>
    <property type="evidence" value="ECO:0007669"/>
    <property type="project" value="UniProtKB-SubCell"/>
</dbReference>
<dbReference type="SUPFAM" id="SSF46785">
    <property type="entry name" value="Winged helix' DNA-binding domain"/>
    <property type="match status" value="1"/>
</dbReference>
<dbReference type="OMA" id="IKNHYKV"/>
<evidence type="ECO:0000256" key="1">
    <source>
        <dbReference type="ARBA" id="ARBA00004123"/>
    </source>
</evidence>
<evidence type="ECO:0000256" key="3">
    <source>
        <dbReference type="ARBA" id="ARBA00020833"/>
    </source>
</evidence>
<evidence type="ECO:0000256" key="6">
    <source>
        <dbReference type="ARBA" id="ARBA00023242"/>
    </source>
</evidence>
<dbReference type="InterPro" id="IPR005819">
    <property type="entry name" value="H1/H5"/>
</dbReference>
<dbReference type="PROSITE" id="PS51504">
    <property type="entry name" value="H15"/>
    <property type="match status" value="1"/>
</dbReference>
<accession>A0A0B1NZY5</accession>
<dbReference type="EMBL" id="JNVN01002462">
    <property type="protein sequence ID" value="KHJ31932.1"/>
    <property type="molecule type" value="Genomic_DNA"/>
</dbReference>
<evidence type="ECO:0000313" key="11">
    <source>
        <dbReference type="Proteomes" id="UP000030854"/>
    </source>
</evidence>
<feature type="compositionally biased region" description="Low complexity" evidence="8">
    <location>
        <begin position="141"/>
        <end position="151"/>
    </location>
</feature>
<dbReference type="PRINTS" id="PR00624">
    <property type="entry name" value="HISTONEH5"/>
</dbReference>
<dbReference type="InterPro" id="IPR036390">
    <property type="entry name" value="WH_DNA-bd_sf"/>
</dbReference>
<dbReference type="HOGENOM" id="CLU_052897_0_0_1"/>
<gene>
    <name evidence="10" type="ORF">EV44_g5165</name>
</gene>
<dbReference type="STRING" id="52586.A0A0B1NZY5"/>
<comment type="similarity">
    <text evidence="7">Belongs to the histone H1/H5 family.</text>
</comment>
<reference evidence="10 11" key="1">
    <citation type="journal article" date="2014" name="BMC Genomics">
        <title>Adaptive genomic structural variation in the grape powdery mildew pathogen, Erysiphe necator.</title>
        <authorList>
            <person name="Jones L."/>
            <person name="Riaz S."/>
            <person name="Morales-Cruz A."/>
            <person name="Amrine K.C."/>
            <person name="McGuire B."/>
            <person name="Gubler W.D."/>
            <person name="Walker M.A."/>
            <person name="Cantu D."/>
        </authorList>
    </citation>
    <scope>NUCLEOTIDE SEQUENCE [LARGE SCALE GENOMIC DNA]</scope>
    <source>
        <strain evidence="11">c</strain>
    </source>
</reference>
<feature type="region of interest" description="Disordered" evidence="8">
    <location>
        <begin position="78"/>
        <end position="212"/>
    </location>
</feature>
<evidence type="ECO:0000256" key="8">
    <source>
        <dbReference type="SAM" id="MobiDB-lite"/>
    </source>
</evidence>
<dbReference type="GO" id="GO:0030527">
    <property type="term" value="F:structural constituent of chromatin"/>
    <property type="evidence" value="ECO:0007669"/>
    <property type="project" value="InterPro"/>
</dbReference>
<dbReference type="Proteomes" id="UP000030854">
    <property type="component" value="Unassembled WGS sequence"/>
</dbReference>
<dbReference type="InterPro" id="IPR036388">
    <property type="entry name" value="WH-like_DNA-bd_sf"/>
</dbReference>
<proteinExistence type="inferred from homology"/>
<comment type="subcellular location">
    <subcellularLocation>
        <location evidence="2">Chromosome</location>
    </subcellularLocation>
    <subcellularLocation>
        <location evidence="1 7">Nucleus</location>
    </subcellularLocation>
</comment>
<dbReference type="Gene3D" id="1.10.10.10">
    <property type="entry name" value="Winged helix-like DNA-binding domain superfamily/Winged helix DNA-binding domain"/>
    <property type="match status" value="1"/>
</dbReference>
<dbReference type="GO" id="GO:0000786">
    <property type="term" value="C:nucleosome"/>
    <property type="evidence" value="ECO:0007669"/>
    <property type="project" value="InterPro"/>
</dbReference>
<feature type="domain" description="H15" evidence="9">
    <location>
        <begin position="17"/>
        <end position="91"/>
    </location>
</feature>
<dbReference type="GO" id="GO:0045910">
    <property type="term" value="P:negative regulation of DNA recombination"/>
    <property type="evidence" value="ECO:0007669"/>
    <property type="project" value="TreeGrafter"/>
</dbReference>
<evidence type="ECO:0000256" key="2">
    <source>
        <dbReference type="ARBA" id="ARBA00004286"/>
    </source>
</evidence>
<evidence type="ECO:0000256" key="7">
    <source>
        <dbReference type="RuleBase" id="RU003894"/>
    </source>
</evidence>
<dbReference type="PANTHER" id="PTHR11467">
    <property type="entry name" value="HISTONE H1"/>
    <property type="match status" value="1"/>
</dbReference>
<organism evidence="10 11">
    <name type="scientific">Uncinula necator</name>
    <name type="common">Grape powdery mildew</name>
    <dbReference type="NCBI Taxonomy" id="52586"/>
    <lineage>
        <taxon>Eukaryota</taxon>
        <taxon>Fungi</taxon>
        <taxon>Dikarya</taxon>
        <taxon>Ascomycota</taxon>
        <taxon>Pezizomycotina</taxon>
        <taxon>Leotiomycetes</taxon>
        <taxon>Erysiphales</taxon>
        <taxon>Erysiphaceae</taxon>
        <taxon>Erysiphe</taxon>
    </lineage>
</organism>
<evidence type="ECO:0000313" key="10">
    <source>
        <dbReference type="EMBL" id="KHJ31932.1"/>
    </source>
</evidence>
<dbReference type="Pfam" id="PF00538">
    <property type="entry name" value="Linker_histone"/>
    <property type="match status" value="1"/>
</dbReference>
<comment type="caution">
    <text evidence="10">The sequence shown here is derived from an EMBL/GenBank/DDBJ whole genome shotgun (WGS) entry which is preliminary data.</text>
</comment>
<evidence type="ECO:0000256" key="4">
    <source>
        <dbReference type="ARBA" id="ARBA00022454"/>
    </source>
</evidence>
<keyword evidence="5 7" id="KW-0238">DNA-binding</keyword>
<sequence>MPAKAATTKTRTRPAADHVSYQDMIIDGIVTLKERNGSSRVALKKYIKANHKNIVDGKMFDSLFNRALKSGVEKGIFAQPKGASGGTKLAKKESKTPVSKPTTKVDIKTTEKKAGEKKSTASKKVVPAKKAGTCKPDSPKSKPSPATTKSKALSKTKKTKSKEAVPPEVPAILSRTKSGRITKSISAPRKVIAPKKKTTTPMKKGTPKKVST</sequence>
<protein>
    <recommendedName>
        <fullName evidence="3">Histone H1</fullName>
    </recommendedName>
</protein>
<keyword evidence="4 7" id="KW-0158">Chromosome</keyword>
<feature type="compositionally biased region" description="Polar residues" evidence="8">
    <location>
        <begin position="175"/>
        <end position="185"/>
    </location>
</feature>
<dbReference type="GO" id="GO:0030261">
    <property type="term" value="P:chromosome condensation"/>
    <property type="evidence" value="ECO:0007669"/>
    <property type="project" value="TreeGrafter"/>
</dbReference>
<keyword evidence="11" id="KW-1185">Reference proteome</keyword>
<feature type="compositionally biased region" description="Basic and acidic residues" evidence="8">
    <location>
        <begin position="103"/>
        <end position="119"/>
    </location>
</feature>
<name>A0A0B1NZY5_UNCNE</name>
<dbReference type="PANTHER" id="PTHR11467:SF36">
    <property type="entry name" value="HISTONE 24-RELATED"/>
    <property type="match status" value="1"/>
</dbReference>
<keyword evidence="6 7" id="KW-0539">Nucleus</keyword>